<dbReference type="EMBL" id="CAJVPT010030096">
    <property type="protein sequence ID" value="CAG8693181.1"/>
    <property type="molecule type" value="Genomic_DNA"/>
</dbReference>
<name>A0ACA9P6C5_9GLOM</name>
<organism evidence="1 2">
    <name type="scientific">Acaulospora colombiana</name>
    <dbReference type="NCBI Taxonomy" id="27376"/>
    <lineage>
        <taxon>Eukaryota</taxon>
        <taxon>Fungi</taxon>
        <taxon>Fungi incertae sedis</taxon>
        <taxon>Mucoromycota</taxon>
        <taxon>Glomeromycotina</taxon>
        <taxon>Glomeromycetes</taxon>
        <taxon>Diversisporales</taxon>
        <taxon>Acaulosporaceae</taxon>
        <taxon>Acaulospora</taxon>
    </lineage>
</organism>
<feature type="non-terminal residue" evidence="1">
    <location>
        <position position="1"/>
    </location>
</feature>
<protein>
    <submittedName>
        <fullName evidence="1">11863_t:CDS:1</fullName>
    </submittedName>
</protein>
<accession>A0ACA9P6C5</accession>
<evidence type="ECO:0000313" key="1">
    <source>
        <dbReference type="EMBL" id="CAG8693181.1"/>
    </source>
</evidence>
<proteinExistence type="predicted"/>
<keyword evidence="2" id="KW-1185">Reference proteome</keyword>
<reference evidence="1" key="1">
    <citation type="submission" date="2021-06" db="EMBL/GenBank/DDBJ databases">
        <authorList>
            <person name="Kallberg Y."/>
            <person name="Tangrot J."/>
            <person name="Rosling A."/>
        </authorList>
    </citation>
    <scope>NUCLEOTIDE SEQUENCE</scope>
    <source>
        <strain evidence="1">CL356</strain>
    </source>
</reference>
<evidence type="ECO:0000313" key="2">
    <source>
        <dbReference type="Proteomes" id="UP000789525"/>
    </source>
</evidence>
<feature type="non-terminal residue" evidence="1">
    <location>
        <position position="717"/>
    </location>
</feature>
<gene>
    <name evidence="1" type="ORF">ACOLOM_LOCUS9919</name>
</gene>
<dbReference type="Proteomes" id="UP000789525">
    <property type="component" value="Unassembled WGS sequence"/>
</dbReference>
<sequence>SRLIKVKYLTNGGESGGDPMFESLKNTIKSLATVDATEEQIQKTLKEIAKLFGNTDATISSFELLKSGLLDGLLEFTTATDRTGYATPSSQTPLAVLVKRLQESLTRMESFDVVTTSPGSVDDAKRSSMSLISRTLRLKLTAEEPADVPKSCQNLMVSIHAIAPFSALDDYLKPRIAGILPFRSDMSQGLLQALTGNAIHPSVLTQSMLARLTGRPASVPNESTTSGNDTLGGLLESLRGTISQSATPSSSAPPSATSTLPIPIPSRRNTDDSSSAMPPPSLPETPTSDERTITRRRSLRLRGQPPSNIDESQSNNEPIASTSAPASTRTFASSGRSNLTSSLLRQLLVDSSNDEGAERTPGNEEEDGATERAFNLAFDSADGNLTASTPRGTRIATPMNSSTPNIEVPIALAARSGNKTPGTPQSKLSYAGAALSAIDKATDFYLEFRINDEVIPMDMTVYGACHRLETRRVTEEGPNPHAVWNNSYTITYRKVQGKRPSSESNKDDMPMETDVVAGLAAEDPSSKILRLLRVLHRLNTDGIEHAGSHLKIVTIPDSAFINNKLTAKLARQLEEIMILASTSFGYARLLNRVISQYPRDVPNNNRREGLEQYGRLQRKKIEVPRDSPMQVALKVFDLFGASSSVLDIHFQGEVGTGLGPTLEFFASVSKEFAWKDLKLWRDADSTLPGKYVHHPFGLFPSPMLNEVVDGPTATERD</sequence>
<comment type="caution">
    <text evidence="1">The sequence shown here is derived from an EMBL/GenBank/DDBJ whole genome shotgun (WGS) entry which is preliminary data.</text>
</comment>